<evidence type="ECO:0000313" key="2">
    <source>
        <dbReference type="EMBL" id="POH74244.1"/>
    </source>
</evidence>
<gene>
    <name evidence="2" type="ORF">CVS27_06680</name>
</gene>
<evidence type="ECO:0000256" key="1">
    <source>
        <dbReference type="SAM" id="MobiDB-lite"/>
    </source>
</evidence>
<accession>A0A2S3ZYQ5</accession>
<dbReference type="Proteomes" id="UP000237061">
    <property type="component" value="Unassembled WGS sequence"/>
</dbReference>
<proteinExistence type="predicted"/>
<organism evidence="2 3">
    <name type="scientific">Arthrobacter glacialis</name>
    <dbReference type="NCBI Taxonomy" id="1664"/>
    <lineage>
        <taxon>Bacteria</taxon>
        <taxon>Bacillati</taxon>
        <taxon>Actinomycetota</taxon>
        <taxon>Actinomycetes</taxon>
        <taxon>Micrococcales</taxon>
        <taxon>Micrococcaceae</taxon>
        <taxon>Arthrobacter</taxon>
    </lineage>
</organism>
<evidence type="ECO:0000313" key="3">
    <source>
        <dbReference type="Proteomes" id="UP000237061"/>
    </source>
</evidence>
<dbReference type="AlphaFoldDB" id="A0A2S3ZYQ5"/>
<reference evidence="2 3" key="1">
    <citation type="submission" date="2018-01" db="EMBL/GenBank/DDBJ databases">
        <title>Arthrobacter sp. nov., from glaciers in China.</title>
        <authorList>
            <person name="Liu Q."/>
            <person name="Xin Y.-H."/>
        </authorList>
    </citation>
    <scope>NUCLEOTIDE SEQUENCE [LARGE SCALE GENOMIC DNA]</scope>
    <source>
        <strain evidence="2 3">HLT2-12-2</strain>
    </source>
</reference>
<keyword evidence="3" id="KW-1185">Reference proteome</keyword>
<protein>
    <submittedName>
        <fullName evidence="2">Uncharacterized protein</fullName>
    </submittedName>
</protein>
<name>A0A2S3ZYQ5_ARTGL</name>
<feature type="region of interest" description="Disordered" evidence="1">
    <location>
        <begin position="25"/>
        <end position="61"/>
    </location>
</feature>
<sequence>MPLIIVLVVVIVVVVANRFIGRRGRAVHQTPAEDGGPKVAASKSGKPLRRGPEVTREGAEEASARLTPELHRTVYSLIAQNQVLSAVKEYRKATRLGLAESVAAIAALAQFPQPSPEPAKADAALTVEDIMNAAPQPATLQDLAPQESAAVEAASAEVVGIPAAASKYRYRAIVTSGEEVREVASTRLNEEIFARIRTLARAGDLDGAASLLCSHADIGTAEAMEFVSMIGPED</sequence>
<comment type="caution">
    <text evidence="2">The sequence shown here is derived from an EMBL/GenBank/DDBJ whole genome shotgun (WGS) entry which is preliminary data.</text>
</comment>
<dbReference type="EMBL" id="PPXC01000004">
    <property type="protein sequence ID" value="POH74244.1"/>
    <property type="molecule type" value="Genomic_DNA"/>
</dbReference>
<feature type="compositionally biased region" description="Basic and acidic residues" evidence="1">
    <location>
        <begin position="50"/>
        <end position="61"/>
    </location>
</feature>